<dbReference type="Gene3D" id="2.170.130.10">
    <property type="entry name" value="TonB-dependent receptor, plug domain"/>
    <property type="match status" value="1"/>
</dbReference>
<dbReference type="Pfam" id="PF07660">
    <property type="entry name" value="STN"/>
    <property type="match status" value="1"/>
</dbReference>
<evidence type="ECO:0000256" key="9">
    <source>
        <dbReference type="ARBA" id="ARBA00023077"/>
    </source>
</evidence>
<dbReference type="NCBIfam" id="TIGR01786">
    <property type="entry name" value="TonB-hemlactrns"/>
    <property type="match status" value="1"/>
</dbReference>
<dbReference type="InterPro" id="IPR012910">
    <property type="entry name" value="Plug_dom"/>
</dbReference>
<evidence type="ECO:0000313" key="17">
    <source>
        <dbReference type="Proteomes" id="UP000429484"/>
    </source>
</evidence>
<evidence type="ECO:0000259" key="15">
    <source>
        <dbReference type="SMART" id="SM00965"/>
    </source>
</evidence>
<dbReference type="PROSITE" id="PS52016">
    <property type="entry name" value="TONB_DEPENDENT_REC_3"/>
    <property type="match status" value="1"/>
</dbReference>
<dbReference type="GO" id="GO:0044718">
    <property type="term" value="P:siderophore transmembrane transport"/>
    <property type="evidence" value="ECO:0007669"/>
    <property type="project" value="TreeGrafter"/>
</dbReference>
<keyword evidence="8" id="KW-0408">Iron</keyword>
<dbReference type="SUPFAM" id="SSF56935">
    <property type="entry name" value="Porins"/>
    <property type="match status" value="1"/>
</dbReference>
<evidence type="ECO:0000256" key="11">
    <source>
        <dbReference type="ARBA" id="ARBA00023170"/>
    </source>
</evidence>
<comment type="caution">
    <text evidence="16">The sequence shown here is derived from an EMBL/GenBank/DDBJ whole genome shotgun (WGS) entry which is preliminary data.</text>
</comment>
<dbReference type="AlphaFoldDB" id="A0AAW9TZN1"/>
<evidence type="ECO:0000256" key="2">
    <source>
        <dbReference type="ARBA" id="ARBA00009810"/>
    </source>
</evidence>
<comment type="similarity">
    <text evidence="2 13 14">Belongs to the TonB-dependent receptor family.</text>
</comment>
<accession>A0AAW9TZN1</accession>
<evidence type="ECO:0000256" key="5">
    <source>
        <dbReference type="ARBA" id="ARBA00022496"/>
    </source>
</evidence>
<proteinExistence type="inferred from homology"/>
<dbReference type="InterPro" id="IPR039426">
    <property type="entry name" value="TonB-dep_rcpt-like"/>
</dbReference>
<organism evidence="16 17">
    <name type="scientific">Rhizobium meliloti</name>
    <name type="common">Ensifer meliloti</name>
    <name type="synonym">Sinorhizobium meliloti</name>
    <dbReference type="NCBI Taxonomy" id="382"/>
    <lineage>
        <taxon>Bacteria</taxon>
        <taxon>Pseudomonadati</taxon>
        <taxon>Pseudomonadota</taxon>
        <taxon>Alphaproteobacteria</taxon>
        <taxon>Hyphomicrobiales</taxon>
        <taxon>Rhizobiaceae</taxon>
        <taxon>Sinorhizobium/Ensifer group</taxon>
        <taxon>Sinorhizobium</taxon>
    </lineage>
</organism>
<evidence type="ECO:0000256" key="6">
    <source>
        <dbReference type="ARBA" id="ARBA00022692"/>
    </source>
</evidence>
<keyword evidence="10 13" id="KW-0472">Membrane</keyword>
<evidence type="ECO:0000256" key="14">
    <source>
        <dbReference type="RuleBase" id="RU003357"/>
    </source>
</evidence>
<keyword evidence="5" id="KW-0406">Ion transport</keyword>
<sequence>MAYGAASKRDTQFTTRYLRGFLLSTSAAIAVVCTAPQLAAQEIAATPQQSQAVRNFDIPSQPLASALALFNRQSGIQISQAAAGRTSNVTTRAVRGRMTPEQALAQLLDGTGVHYQFTANRAAVIGPAGDAGAPGSEEGATVLKRIVVTGKTGRNANSGAGFQGTPDWVYEEPASVSVVSRDAVQSRAARNANDVLDSVAGVTSNRSEAQNPGIAINVRGLQDQNRVTTMIDGARQDFQRAGHGASQRVYVDTAFLRSVEVEKGAVAGVGGAGSLGGAVNFRTVTADDIIKPDRDRGVELNAETGTNAYYFNGSLIGAARFSEDFSVLGGISRKRVGDYDFGQNGKSPLLDLAVTTAVDDSFLFSRLETFGTLLKVEGSPSDDFTFDLSWLRNDSEAIQGGLVFGDLRDDPQNYLNNTVSSSFEWDPDSELIDLKGRLWYNRVVNDELRDYTPRLPITYAMTSFGGSLDNTSRFETALGDLSLNYGGEAYSDNGKTTTPPLVDDQGFDEAYGYKGLNPVGRRSMTSAFLNATLEHDDWLEVGAGLRYDRYRLKGFTEVGGRKPRYIVVPGVRGYFYDDGECAYYDEDPVYGGGEAVLERVDIDKSGGALLPSARIAVMPFEGIQPFVTYAHTYRPPSVMEALTSGGHPGDAIATYIPNPYLKPERGRTWELGINIARDGLFTAGDSLRLKTVYFDRTIQDYITLGNGYFATFDKNLFQHVNLDGDTTMNGVEIEASYDMGSAYVGASYTYLKTDYADTYSYSGPTASGTPLAASGNTPVPSVLFVPPENKFTLDAGIRLFERKLVLGGRATYVSDSKPTVGQLAGLFNTAGYKVFDIYGSYSFSDSAKLRLAINNVTDEQYAPALGAFYYPAPGRTATVSLNFKF</sequence>
<evidence type="ECO:0000256" key="7">
    <source>
        <dbReference type="ARBA" id="ARBA00022729"/>
    </source>
</evidence>
<protein>
    <submittedName>
        <fullName evidence="16">TonB-dependent hemoglobin/transferrin/lactoferrin family receptor</fullName>
    </submittedName>
</protein>
<evidence type="ECO:0000313" key="16">
    <source>
        <dbReference type="EMBL" id="MQW37438.1"/>
    </source>
</evidence>
<keyword evidence="3 13" id="KW-0813">Transport</keyword>
<feature type="domain" description="Secretin/TonB short N-terminal" evidence="15">
    <location>
        <begin position="76"/>
        <end position="128"/>
    </location>
</feature>
<dbReference type="SMART" id="SM00965">
    <property type="entry name" value="STN"/>
    <property type="match status" value="1"/>
</dbReference>
<evidence type="ECO:0000256" key="1">
    <source>
        <dbReference type="ARBA" id="ARBA00004571"/>
    </source>
</evidence>
<dbReference type="GO" id="GO:0015232">
    <property type="term" value="F:heme transmembrane transporter activity"/>
    <property type="evidence" value="ECO:0007669"/>
    <property type="project" value="InterPro"/>
</dbReference>
<dbReference type="GO" id="GO:0015344">
    <property type="term" value="F:siderophore uptake transmembrane transporter activity"/>
    <property type="evidence" value="ECO:0007669"/>
    <property type="project" value="TreeGrafter"/>
</dbReference>
<reference evidence="16 17" key="1">
    <citation type="journal article" date="2013" name="Genome Biol.">
        <title>Comparative genomics of the core and accessory genomes of 48 Sinorhizobium strains comprising five genospecies.</title>
        <authorList>
            <person name="Sugawara M."/>
            <person name="Epstein B."/>
            <person name="Badgley B.D."/>
            <person name="Unno T."/>
            <person name="Xu L."/>
            <person name="Reese J."/>
            <person name="Gyaneshwar P."/>
            <person name="Denny R."/>
            <person name="Mudge J."/>
            <person name="Bharti A.K."/>
            <person name="Farmer A.D."/>
            <person name="May G.D."/>
            <person name="Woodward J.E."/>
            <person name="Medigue C."/>
            <person name="Vallenet D."/>
            <person name="Lajus A."/>
            <person name="Rouy Z."/>
            <person name="Martinez-Vaz B."/>
            <person name="Tiffin P."/>
            <person name="Young N.D."/>
            <person name="Sadowsky M.J."/>
        </authorList>
    </citation>
    <scope>NUCLEOTIDE SEQUENCE [LARGE SCALE GENOMIC DNA]</scope>
    <source>
        <strain evidence="16 17">N6B1</strain>
    </source>
</reference>
<dbReference type="Proteomes" id="UP000429484">
    <property type="component" value="Unassembled WGS sequence"/>
</dbReference>
<dbReference type="CDD" id="cd01347">
    <property type="entry name" value="ligand_gated_channel"/>
    <property type="match status" value="1"/>
</dbReference>
<dbReference type="PANTHER" id="PTHR30069">
    <property type="entry name" value="TONB-DEPENDENT OUTER MEMBRANE RECEPTOR"/>
    <property type="match status" value="1"/>
</dbReference>
<dbReference type="InterPro" id="IPR000531">
    <property type="entry name" value="Beta-barrel_TonB"/>
</dbReference>
<keyword evidence="5" id="KW-0410">Iron transport</keyword>
<dbReference type="InterPro" id="IPR011276">
    <property type="entry name" value="TonB_haem/Hb_rcpt"/>
</dbReference>
<dbReference type="Gene3D" id="2.40.170.20">
    <property type="entry name" value="TonB-dependent receptor, beta-barrel domain"/>
    <property type="match status" value="1"/>
</dbReference>
<keyword evidence="6 13" id="KW-0812">Transmembrane</keyword>
<evidence type="ECO:0000256" key="3">
    <source>
        <dbReference type="ARBA" id="ARBA00022448"/>
    </source>
</evidence>
<dbReference type="InterPro" id="IPR010949">
    <property type="entry name" value="TonB_Hb/transfer/lactofer_rcpt"/>
</dbReference>
<keyword evidence="9 14" id="KW-0798">TonB box</keyword>
<dbReference type="NCBIfam" id="TIGR01785">
    <property type="entry name" value="TonB-hemin"/>
    <property type="match status" value="1"/>
</dbReference>
<keyword evidence="11 16" id="KW-0675">Receptor</keyword>
<dbReference type="RefSeq" id="WP_153350182.1">
    <property type="nucleotide sequence ID" value="NZ_WISR01000260.1"/>
</dbReference>
<keyword evidence="4 13" id="KW-1134">Transmembrane beta strand</keyword>
<dbReference type="PANTHER" id="PTHR30069:SF41">
    <property type="entry name" value="HEME_HEMOPEXIN UTILIZATION PROTEIN C"/>
    <property type="match status" value="1"/>
</dbReference>
<evidence type="ECO:0000256" key="12">
    <source>
        <dbReference type="ARBA" id="ARBA00023237"/>
    </source>
</evidence>
<evidence type="ECO:0000256" key="8">
    <source>
        <dbReference type="ARBA" id="ARBA00023004"/>
    </source>
</evidence>
<dbReference type="EMBL" id="WISR01000260">
    <property type="protein sequence ID" value="MQW37438.1"/>
    <property type="molecule type" value="Genomic_DNA"/>
</dbReference>
<dbReference type="InterPro" id="IPR011662">
    <property type="entry name" value="Secretin/TonB_short_N"/>
</dbReference>
<keyword evidence="12 13" id="KW-0998">Cell outer membrane</keyword>
<name>A0AAW9TZN1_RHIML</name>
<comment type="subcellular location">
    <subcellularLocation>
        <location evidence="1 13">Cell outer membrane</location>
        <topology evidence="1 13">Multi-pass membrane protein</topology>
    </subcellularLocation>
</comment>
<dbReference type="InterPro" id="IPR036942">
    <property type="entry name" value="Beta-barrel_TonB_sf"/>
</dbReference>
<evidence type="ECO:0000256" key="10">
    <source>
        <dbReference type="ARBA" id="ARBA00023136"/>
    </source>
</evidence>
<dbReference type="Pfam" id="PF07715">
    <property type="entry name" value="Plug"/>
    <property type="match status" value="1"/>
</dbReference>
<dbReference type="Pfam" id="PF00593">
    <property type="entry name" value="TonB_dep_Rec_b-barrel"/>
    <property type="match status" value="1"/>
</dbReference>
<keyword evidence="7" id="KW-0732">Signal</keyword>
<dbReference type="Gene3D" id="3.55.50.30">
    <property type="match status" value="1"/>
</dbReference>
<dbReference type="GO" id="GO:0009279">
    <property type="term" value="C:cell outer membrane"/>
    <property type="evidence" value="ECO:0007669"/>
    <property type="project" value="UniProtKB-SubCell"/>
</dbReference>
<evidence type="ECO:0000256" key="13">
    <source>
        <dbReference type="PROSITE-ProRule" id="PRU01360"/>
    </source>
</evidence>
<evidence type="ECO:0000256" key="4">
    <source>
        <dbReference type="ARBA" id="ARBA00022452"/>
    </source>
</evidence>
<gene>
    <name evidence="16" type="ORF">GHK53_32990</name>
</gene>
<dbReference type="InterPro" id="IPR037066">
    <property type="entry name" value="Plug_dom_sf"/>
</dbReference>